<evidence type="ECO:0000256" key="4">
    <source>
        <dbReference type="ARBA" id="ARBA00022991"/>
    </source>
</evidence>
<dbReference type="GO" id="GO:0003677">
    <property type="term" value="F:DNA binding"/>
    <property type="evidence" value="ECO:0007669"/>
    <property type="project" value="TreeGrafter"/>
</dbReference>
<evidence type="ECO:0000256" key="8">
    <source>
        <dbReference type="SAM" id="MobiDB-lite"/>
    </source>
</evidence>
<dbReference type="GO" id="GO:0000719">
    <property type="term" value="P:photoreactive repair"/>
    <property type="evidence" value="ECO:0007669"/>
    <property type="project" value="TreeGrafter"/>
</dbReference>
<feature type="binding site" evidence="5">
    <location>
        <begin position="248"/>
        <end position="250"/>
    </location>
    <ligand>
        <name>FAD</name>
        <dbReference type="ChEBI" id="CHEBI:57692"/>
    </ligand>
</feature>
<sequence>MPDVFTPFRNKVEAKCSIPKPLPPPGKGSLPLPKSLSLPDDLLAGFDFLPDASTFGYDAHAFSVAADPRGVMPFHGGETVALSRLKHYLWDKDCLKSYFETRNGMLGADYSSKFAPWLAHGCLSPRLVASECARYETARVKNKSTYWLVFELIWRDFYRLYCEKHGSKVFWPGGPVGEKPEWVDHAPTLERWKEGKTGMPLVDANMRELAATGFMSNRGRQNVASYLALDLQLDWRKGADHFESLLLDYDVCSNWGNWVAAAGLTGGRVNRFNIAKQSKDYDPDGKYLRHWLPELKDVPAPQIHEPWTMSKSDQEKYNVRIGLDYPEPPRSKFRYRNDGDDRGRRQPYSRPASARGAGHSGGRGGRGRGRDQQRVQHRY</sequence>
<dbReference type="InterPro" id="IPR002081">
    <property type="entry name" value="Cryptochrome/DNA_photolyase_1"/>
</dbReference>
<feature type="domain" description="Cryptochrome/DNA photolyase FAD-binding" evidence="9">
    <location>
        <begin position="150"/>
        <end position="328"/>
    </location>
</feature>
<dbReference type="Pfam" id="PF03441">
    <property type="entry name" value="FAD_binding_7"/>
    <property type="match status" value="1"/>
</dbReference>
<dbReference type="PANTHER" id="PTHR11455">
    <property type="entry name" value="CRYPTOCHROME"/>
    <property type="match status" value="1"/>
</dbReference>
<dbReference type="InterPro" id="IPR018394">
    <property type="entry name" value="DNA_photolyase_1_CS_C"/>
</dbReference>
<dbReference type="InterPro" id="IPR036134">
    <property type="entry name" value="Crypto/Photolyase_FAD-like_sf"/>
</dbReference>
<gene>
    <name evidence="10" type="ORF">PCAR00345_LOCUS9187</name>
</gene>
<dbReference type="InterPro" id="IPR014133">
    <property type="entry name" value="Cry_DASH"/>
</dbReference>
<feature type="compositionally biased region" description="Basic and acidic residues" evidence="8">
    <location>
        <begin position="327"/>
        <end position="344"/>
    </location>
</feature>
<evidence type="ECO:0000256" key="5">
    <source>
        <dbReference type="PIRSR" id="PIRSR602081-1"/>
    </source>
</evidence>
<name>A0A7S4B7B9_CHRCT</name>
<dbReference type="InterPro" id="IPR005101">
    <property type="entry name" value="Cryptochr/Photolyase_FAD-bd"/>
</dbReference>
<feature type="site" description="Electron transfer via tryptophanyl radical" evidence="6">
    <location>
        <position position="235"/>
    </location>
</feature>
<comment type="function">
    <text evidence="7">May have a photoreceptor function.</text>
</comment>
<dbReference type="AlphaFoldDB" id="A0A7S4B7B9"/>
<feature type="binding site" evidence="5">
    <location>
        <position position="98"/>
    </location>
    <ligand>
        <name>FAD</name>
        <dbReference type="ChEBI" id="CHEBI:57692"/>
    </ligand>
</feature>
<comment type="similarity">
    <text evidence="1 7">Belongs to the DNA photolyase class-1 family.</text>
</comment>
<dbReference type="SUPFAM" id="SSF48173">
    <property type="entry name" value="Cryptochrome/photolyase FAD-binding domain"/>
    <property type="match status" value="1"/>
</dbReference>
<evidence type="ECO:0000256" key="6">
    <source>
        <dbReference type="PIRSR" id="PIRSR602081-2"/>
    </source>
</evidence>
<reference evidence="10" key="1">
    <citation type="submission" date="2021-01" db="EMBL/GenBank/DDBJ databases">
        <authorList>
            <person name="Corre E."/>
            <person name="Pelletier E."/>
            <person name="Niang G."/>
            <person name="Scheremetjew M."/>
            <person name="Finn R."/>
            <person name="Kale V."/>
            <person name="Holt S."/>
            <person name="Cochrane G."/>
            <person name="Meng A."/>
            <person name="Brown T."/>
            <person name="Cohen L."/>
        </authorList>
    </citation>
    <scope>NUCLEOTIDE SEQUENCE</scope>
    <source>
        <strain evidence="10">CCMP645</strain>
    </source>
</reference>
<keyword evidence="2 5" id="KW-0285">Flavoprotein</keyword>
<keyword evidence="4 7" id="KW-0157">Chromophore</keyword>
<dbReference type="NCBIfam" id="TIGR02765">
    <property type="entry name" value="crypto_DASH"/>
    <property type="match status" value="1"/>
</dbReference>
<evidence type="ECO:0000256" key="1">
    <source>
        <dbReference type="ARBA" id="ARBA00005862"/>
    </source>
</evidence>
<comment type="cofactor">
    <cofactor evidence="5 7">
        <name>FAD</name>
        <dbReference type="ChEBI" id="CHEBI:57692"/>
    </cofactor>
    <text evidence="5 7">Binds 1 FAD per subunit.</text>
</comment>
<accession>A0A7S4B7B9</accession>
<dbReference type="Gene3D" id="1.10.579.10">
    <property type="entry name" value="DNA Cyclobutane Dipyrimidine Photolyase, subunit A, domain 3"/>
    <property type="match status" value="1"/>
</dbReference>
<dbReference type="EMBL" id="HBIZ01014943">
    <property type="protein sequence ID" value="CAE0756593.1"/>
    <property type="molecule type" value="Transcribed_RNA"/>
</dbReference>
<evidence type="ECO:0000256" key="2">
    <source>
        <dbReference type="ARBA" id="ARBA00022630"/>
    </source>
</evidence>
<protein>
    <recommendedName>
        <fullName evidence="7">Cryptochrome DASH</fullName>
    </recommendedName>
</protein>
<evidence type="ECO:0000313" key="10">
    <source>
        <dbReference type="EMBL" id="CAE0756593.1"/>
    </source>
</evidence>
<proteinExistence type="inferred from homology"/>
<dbReference type="GO" id="GO:0071949">
    <property type="term" value="F:FAD binding"/>
    <property type="evidence" value="ECO:0007669"/>
    <property type="project" value="TreeGrafter"/>
</dbReference>
<dbReference type="PRINTS" id="PR00147">
    <property type="entry name" value="DNAPHOTLYASE"/>
</dbReference>
<evidence type="ECO:0000256" key="3">
    <source>
        <dbReference type="ARBA" id="ARBA00022827"/>
    </source>
</evidence>
<feature type="compositionally biased region" description="Basic and acidic residues" evidence="8">
    <location>
        <begin position="368"/>
        <end position="379"/>
    </location>
</feature>
<organism evidence="10">
    <name type="scientific">Chrysotila carterae</name>
    <name type="common">Marine alga</name>
    <name type="synonym">Syracosphaera carterae</name>
    <dbReference type="NCBI Taxonomy" id="13221"/>
    <lineage>
        <taxon>Eukaryota</taxon>
        <taxon>Haptista</taxon>
        <taxon>Haptophyta</taxon>
        <taxon>Prymnesiophyceae</taxon>
        <taxon>Isochrysidales</taxon>
        <taxon>Isochrysidaceae</taxon>
        <taxon>Chrysotila</taxon>
    </lineage>
</organism>
<evidence type="ECO:0000259" key="9">
    <source>
        <dbReference type="Pfam" id="PF03441"/>
    </source>
</evidence>
<feature type="binding site" evidence="5">
    <location>
        <begin position="151"/>
        <end position="158"/>
    </location>
    <ligand>
        <name>FAD</name>
        <dbReference type="ChEBI" id="CHEBI:57692"/>
    </ligand>
</feature>
<evidence type="ECO:0000256" key="7">
    <source>
        <dbReference type="RuleBase" id="RU367151"/>
    </source>
</evidence>
<feature type="site" description="Electron transfer via tryptophanyl radical" evidence="6">
    <location>
        <position position="258"/>
    </location>
</feature>
<dbReference type="GO" id="GO:0003904">
    <property type="term" value="F:deoxyribodipyrimidine photo-lyase activity"/>
    <property type="evidence" value="ECO:0007669"/>
    <property type="project" value="TreeGrafter"/>
</dbReference>
<feature type="region of interest" description="Disordered" evidence="8">
    <location>
        <begin position="321"/>
        <end position="379"/>
    </location>
</feature>
<dbReference type="PROSITE" id="PS00394">
    <property type="entry name" value="DNA_PHOTOLYASES_1_1"/>
    <property type="match status" value="1"/>
</dbReference>
<keyword evidence="3 5" id="KW-0274">FAD</keyword>
<dbReference type="Gene3D" id="1.25.40.80">
    <property type="match status" value="1"/>
</dbReference>
<feature type="site" description="Electron transfer via tryptophanyl radical" evidence="6">
    <location>
        <position position="182"/>
    </location>
</feature>
<dbReference type="PANTHER" id="PTHR11455:SF22">
    <property type="entry name" value="CRYPTOCHROME DASH"/>
    <property type="match status" value="1"/>
</dbReference>
<comment type="cofactor">
    <cofactor evidence="7">
        <name>(6R)-5,10-methylene-5,6,7,8-tetrahydrofolate</name>
        <dbReference type="ChEBI" id="CHEBI:15636"/>
    </cofactor>
    <text evidence="7">Binds 1 5,10-methenyltetrahydrofolate (MTHF) per subunit.</text>
</comment>